<evidence type="ECO:0000259" key="6">
    <source>
        <dbReference type="Pfam" id="PF00962"/>
    </source>
</evidence>
<comment type="similarity">
    <text evidence="2">Belongs to the metallo-dependent hydrolases superfamily. Adenosine and AMP deaminases family.</text>
</comment>
<comment type="cofactor">
    <cofactor evidence="1">
        <name>Zn(2+)</name>
        <dbReference type="ChEBI" id="CHEBI:29105"/>
    </cofactor>
</comment>
<comment type="caution">
    <text evidence="7">The sequence shown here is derived from an EMBL/GenBank/DDBJ whole genome shotgun (WGS) entry which is preliminary data.</text>
</comment>
<dbReference type="RefSeq" id="WP_344664912.1">
    <property type="nucleotide sequence ID" value="NZ_BAAAQN010000007.1"/>
</dbReference>
<evidence type="ECO:0000256" key="3">
    <source>
        <dbReference type="ARBA" id="ARBA00022723"/>
    </source>
</evidence>
<evidence type="ECO:0000256" key="1">
    <source>
        <dbReference type="ARBA" id="ARBA00001947"/>
    </source>
</evidence>
<protein>
    <submittedName>
        <fullName evidence="7">Adenosine deaminase</fullName>
    </submittedName>
</protein>
<dbReference type="PANTHER" id="PTHR43114">
    <property type="entry name" value="ADENINE DEAMINASE"/>
    <property type="match status" value="1"/>
</dbReference>
<dbReference type="EMBL" id="BAAAQN010000007">
    <property type="protein sequence ID" value="GAA2020466.1"/>
    <property type="molecule type" value="Genomic_DNA"/>
</dbReference>
<keyword evidence="4" id="KW-0378">Hydrolase</keyword>
<dbReference type="SUPFAM" id="SSF51556">
    <property type="entry name" value="Metallo-dependent hydrolases"/>
    <property type="match status" value="1"/>
</dbReference>
<keyword evidence="5" id="KW-0862">Zinc</keyword>
<evidence type="ECO:0000256" key="5">
    <source>
        <dbReference type="ARBA" id="ARBA00022833"/>
    </source>
</evidence>
<dbReference type="Gene3D" id="3.20.20.140">
    <property type="entry name" value="Metal-dependent hydrolases"/>
    <property type="match status" value="1"/>
</dbReference>
<evidence type="ECO:0000313" key="8">
    <source>
        <dbReference type="Proteomes" id="UP001500751"/>
    </source>
</evidence>
<accession>A0ABP5F8I4</accession>
<evidence type="ECO:0000313" key="7">
    <source>
        <dbReference type="EMBL" id="GAA2020466.1"/>
    </source>
</evidence>
<gene>
    <name evidence="7" type="ORF">GCM10009839_16470</name>
</gene>
<dbReference type="InterPro" id="IPR006330">
    <property type="entry name" value="Ado/ade_deaminase"/>
</dbReference>
<keyword evidence="8" id="KW-1185">Reference proteome</keyword>
<dbReference type="PANTHER" id="PTHR43114:SF6">
    <property type="entry name" value="ADENINE DEAMINASE"/>
    <property type="match status" value="1"/>
</dbReference>
<dbReference type="Pfam" id="PF00962">
    <property type="entry name" value="A_deaminase"/>
    <property type="match status" value="1"/>
</dbReference>
<feature type="domain" description="Adenosine deaminase" evidence="6">
    <location>
        <begin position="14"/>
        <end position="319"/>
    </location>
</feature>
<dbReference type="NCBIfam" id="TIGR01430">
    <property type="entry name" value="aden_deam"/>
    <property type="match status" value="1"/>
</dbReference>
<proteinExistence type="inferred from homology"/>
<dbReference type="InterPro" id="IPR032466">
    <property type="entry name" value="Metal_Hydrolase"/>
</dbReference>
<reference evidence="8" key="1">
    <citation type="journal article" date="2019" name="Int. J. Syst. Evol. Microbiol.">
        <title>The Global Catalogue of Microorganisms (GCM) 10K type strain sequencing project: providing services to taxonomists for standard genome sequencing and annotation.</title>
        <authorList>
            <consortium name="The Broad Institute Genomics Platform"/>
            <consortium name="The Broad Institute Genome Sequencing Center for Infectious Disease"/>
            <person name="Wu L."/>
            <person name="Ma J."/>
        </authorList>
    </citation>
    <scope>NUCLEOTIDE SEQUENCE [LARGE SCALE GENOMIC DNA]</scope>
    <source>
        <strain evidence="8">JCM 16014</strain>
    </source>
</reference>
<evidence type="ECO:0000256" key="2">
    <source>
        <dbReference type="ARBA" id="ARBA00006676"/>
    </source>
</evidence>
<keyword evidence="3" id="KW-0479">Metal-binding</keyword>
<organism evidence="7 8">
    <name type="scientific">Catenulispora yoronensis</name>
    <dbReference type="NCBI Taxonomy" id="450799"/>
    <lineage>
        <taxon>Bacteria</taxon>
        <taxon>Bacillati</taxon>
        <taxon>Actinomycetota</taxon>
        <taxon>Actinomycetes</taxon>
        <taxon>Catenulisporales</taxon>
        <taxon>Catenulisporaceae</taxon>
        <taxon>Catenulispora</taxon>
    </lineage>
</organism>
<dbReference type="Proteomes" id="UP001500751">
    <property type="component" value="Unassembled WGS sequence"/>
</dbReference>
<dbReference type="InterPro" id="IPR001365">
    <property type="entry name" value="A_deaminase_dom"/>
</dbReference>
<sequence>MDDPARRRDLRALPKADLHLHTVGAMRPDTLRDLAAAAGHPLLDPRAFTDFAGFQAVYSAAFHTTQTALPNLLRLVRELVEDAAASGAVWVQPHFDPHVYHALGAPERILDAVLETAHTTGGPLGVGFGLTMTLRRGHDTAHSEHLAAFAVRHSAHYRSLGLAGDESAHPATPYARAFAIAREGGLTAAPHAGELAGPESVRTAIEALGATRIAHGVRAATDPDLLTELVERGVSLDICPTSNIALGIVPSPDAHPLPQLLAAGVPCTLGTDDPLMFGASLLDEYETARTGLGLSDAQLAAVAGTSVMTSGAPAGVVREAMVGIAAWLRA</sequence>
<name>A0ABP5F8I4_9ACTN</name>
<evidence type="ECO:0000256" key="4">
    <source>
        <dbReference type="ARBA" id="ARBA00022801"/>
    </source>
</evidence>